<reference evidence="8 9" key="1">
    <citation type="submission" date="2010-05" db="EMBL/GenBank/DDBJ databases">
        <title>The Genome Sequence of Thecamonas trahens ATCC 50062.</title>
        <authorList>
            <consortium name="The Broad Institute Genome Sequencing Platform"/>
            <person name="Russ C."/>
            <person name="Cuomo C."/>
            <person name="Shea T."/>
            <person name="Young S.K."/>
            <person name="Zeng Q."/>
            <person name="Koehrsen M."/>
            <person name="Haas B."/>
            <person name="Borodovsky M."/>
            <person name="Guigo R."/>
            <person name="Alvarado L."/>
            <person name="Berlin A."/>
            <person name="Bochicchio J."/>
            <person name="Borenstein D."/>
            <person name="Chapman S."/>
            <person name="Chen Z."/>
            <person name="Freedman E."/>
            <person name="Gellesch M."/>
            <person name="Goldberg J."/>
            <person name="Griggs A."/>
            <person name="Gujja S."/>
            <person name="Heilman E."/>
            <person name="Heiman D."/>
            <person name="Hepburn T."/>
            <person name="Howarth C."/>
            <person name="Jen D."/>
            <person name="Larson L."/>
            <person name="Mehta T."/>
            <person name="Park D."/>
            <person name="Pearson M."/>
            <person name="Roberts A."/>
            <person name="Saif S."/>
            <person name="Shenoy N."/>
            <person name="Sisk P."/>
            <person name="Stolte C."/>
            <person name="Sykes S."/>
            <person name="Thomson T."/>
            <person name="Walk T."/>
            <person name="White J."/>
            <person name="Yandava C."/>
            <person name="Burger G."/>
            <person name="Gray M.W."/>
            <person name="Holland P.W.H."/>
            <person name="King N."/>
            <person name="Lang F.B.F."/>
            <person name="Roger A.J."/>
            <person name="Ruiz-Trillo I."/>
            <person name="Lander E."/>
            <person name="Nusbaum C."/>
        </authorList>
    </citation>
    <scope>NUCLEOTIDE SEQUENCE [LARGE SCALE GENOMIC DNA]</scope>
    <source>
        <strain evidence="8 9">ATCC 50062</strain>
    </source>
</reference>
<dbReference type="PANTHER" id="PTHR21236">
    <property type="entry name" value="GOLGI MEMBRANE PROTEIN YIP1"/>
    <property type="match status" value="1"/>
</dbReference>
<dbReference type="OrthoDB" id="411251at2759"/>
<dbReference type="RefSeq" id="XP_013758082.1">
    <property type="nucleotide sequence ID" value="XM_013902628.1"/>
</dbReference>
<keyword evidence="5 6" id="KW-0472">Membrane</keyword>
<comment type="caution">
    <text evidence="6">Lacks conserved residue(s) required for the propagation of feature annotation.</text>
</comment>
<accession>A0A0L0D9K4</accession>
<feature type="transmembrane region" description="Helical" evidence="6">
    <location>
        <begin position="60"/>
        <end position="82"/>
    </location>
</feature>
<dbReference type="InterPro" id="IPR006977">
    <property type="entry name" value="Yip1_dom"/>
</dbReference>
<feature type="domain" description="Yip1" evidence="7">
    <location>
        <begin position="31"/>
        <end position="136"/>
    </location>
</feature>
<evidence type="ECO:0000256" key="4">
    <source>
        <dbReference type="ARBA" id="ARBA00022989"/>
    </source>
</evidence>
<evidence type="ECO:0000256" key="5">
    <source>
        <dbReference type="ARBA" id="ARBA00023136"/>
    </source>
</evidence>
<evidence type="ECO:0000256" key="2">
    <source>
        <dbReference type="ARBA" id="ARBA00010596"/>
    </source>
</evidence>
<dbReference type="GeneID" id="25564512"/>
<dbReference type="eggNOG" id="KOG2946">
    <property type="taxonomic scope" value="Eukaryota"/>
</dbReference>
<feature type="transmembrane region" description="Helical" evidence="6">
    <location>
        <begin position="121"/>
        <end position="138"/>
    </location>
</feature>
<proteinExistence type="inferred from homology"/>
<dbReference type="Proteomes" id="UP000054408">
    <property type="component" value="Unassembled WGS sequence"/>
</dbReference>
<evidence type="ECO:0000256" key="3">
    <source>
        <dbReference type="ARBA" id="ARBA00022692"/>
    </source>
</evidence>
<feature type="transmembrane region" description="Helical" evidence="6">
    <location>
        <begin position="21"/>
        <end position="48"/>
    </location>
</feature>
<organism evidence="8 9">
    <name type="scientific">Thecamonas trahens ATCC 50062</name>
    <dbReference type="NCBI Taxonomy" id="461836"/>
    <lineage>
        <taxon>Eukaryota</taxon>
        <taxon>Apusozoa</taxon>
        <taxon>Apusomonadida</taxon>
        <taxon>Apusomonadidae</taxon>
        <taxon>Thecamonas</taxon>
    </lineage>
</organism>
<dbReference type="Pfam" id="PF04893">
    <property type="entry name" value="Yip1"/>
    <property type="match status" value="1"/>
</dbReference>
<evidence type="ECO:0000313" key="8">
    <source>
        <dbReference type="EMBL" id="KNC49047.1"/>
    </source>
</evidence>
<sequence>MVGGGGGGTTGANVLLKDWDLWGPLLLCLSALVFALVFALVWVGALVVTLNAQLLGGELSVLQSVCVLGYCIFPMLIAALLTSIWSHLAWRIGIVLACWFWATFASRAFLVDSVPSNKRLLAIYPIALFYLTIGWMVLVQ</sequence>
<keyword evidence="9" id="KW-1185">Reference proteome</keyword>
<keyword evidence="3 6" id="KW-0812">Transmembrane</keyword>
<comment type="similarity">
    <text evidence="2 6">Belongs to the YIP1 family.</text>
</comment>
<gene>
    <name evidence="8" type="ORF">AMSG_05007</name>
</gene>
<evidence type="ECO:0000259" key="7">
    <source>
        <dbReference type="Pfam" id="PF04893"/>
    </source>
</evidence>
<dbReference type="GO" id="GO:0000139">
    <property type="term" value="C:Golgi membrane"/>
    <property type="evidence" value="ECO:0007669"/>
    <property type="project" value="UniProtKB-SubCell"/>
</dbReference>
<protein>
    <recommendedName>
        <fullName evidence="6">Protein YIPF</fullName>
    </recommendedName>
</protein>
<dbReference type="AlphaFoldDB" id="A0A0L0D9K4"/>
<keyword evidence="4 6" id="KW-1133">Transmembrane helix</keyword>
<dbReference type="STRING" id="461836.A0A0L0D9K4"/>
<comment type="subcellular location">
    <subcellularLocation>
        <location evidence="6">Golgi apparatus membrane</location>
        <topology evidence="6">Multi-pass membrane protein</topology>
    </subcellularLocation>
    <subcellularLocation>
        <location evidence="1">Membrane</location>
        <topology evidence="1">Multi-pass membrane protein</topology>
    </subcellularLocation>
</comment>
<dbReference type="EMBL" id="GL349453">
    <property type="protein sequence ID" value="KNC49047.1"/>
    <property type="molecule type" value="Genomic_DNA"/>
</dbReference>
<dbReference type="InterPro" id="IPR045231">
    <property type="entry name" value="Yip1/4-like"/>
</dbReference>
<dbReference type="GO" id="GO:0006888">
    <property type="term" value="P:endoplasmic reticulum to Golgi vesicle-mediated transport"/>
    <property type="evidence" value="ECO:0007669"/>
    <property type="project" value="InterPro"/>
</dbReference>
<evidence type="ECO:0000256" key="6">
    <source>
        <dbReference type="RuleBase" id="RU361264"/>
    </source>
</evidence>
<feature type="transmembrane region" description="Helical" evidence="6">
    <location>
        <begin position="88"/>
        <end position="109"/>
    </location>
</feature>
<dbReference type="GO" id="GO:0005802">
    <property type="term" value="C:trans-Golgi network"/>
    <property type="evidence" value="ECO:0007669"/>
    <property type="project" value="TreeGrafter"/>
</dbReference>
<name>A0A0L0D9K4_THETB</name>
<dbReference type="OMA" id="RTSKAWV"/>
<dbReference type="PANTHER" id="PTHR21236:SF1">
    <property type="entry name" value="PROTEIN YIPF6"/>
    <property type="match status" value="1"/>
</dbReference>
<evidence type="ECO:0000256" key="1">
    <source>
        <dbReference type="ARBA" id="ARBA00004141"/>
    </source>
</evidence>
<evidence type="ECO:0000313" key="9">
    <source>
        <dbReference type="Proteomes" id="UP000054408"/>
    </source>
</evidence>